<dbReference type="InterPro" id="IPR000595">
    <property type="entry name" value="cNMP-bd_dom"/>
</dbReference>
<dbReference type="SUPFAM" id="SSF46785">
    <property type="entry name" value="Winged helix' DNA-binding domain"/>
    <property type="match status" value="1"/>
</dbReference>
<dbReference type="PANTHER" id="PTHR24567:SF26">
    <property type="entry name" value="REGULATORY PROTEIN YEIL"/>
    <property type="match status" value="1"/>
</dbReference>
<dbReference type="GO" id="GO:0003677">
    <property type="term" value="F:DNA binding"/>
    <property type="evidence" value="ECO:0007669"/>
    <property type="project" value="UniProtKB-KW"/>
</dbReference>
<dbReference type="CDD" id="cd00092">
    <property type="entry name" value="HTH_CRP"/>
    <property type="match status" value="1"/>
</dbReference>
<dbReference type="Pfam" id="PF00027">
    <property type="entry name" value="cNMP_binding"/>
    <property type="match status" value="1"/>
</dbReference>
<dbReference type="EMBL" id="AP011722">
    <property type="protein sequence ID" value="BAL55629.1"/>
    <property type="molecule type" value="Genomic_DNA"/>
</dbReference>
<dbReference type="GO" id="GO:0005829">
    <property type="term" value="C:cytosol"/>
    <property type="evidence" value="ECO:0007669"/>
    <property type="project" value="TreeGrafter"/>
</dbReference>
<dbReference type="InterPro" id="IPR012318">
    <property type="entry name" value="HTH_CRP"/>
</dbReference>
<dbReference type="SMART" id="SM00419">
    <property type="entry name" value="HTH_CRP"/>
    <property type="match status" value="1"/>
</dbReference>
<reference evidence="6" key="1">
    <citation type="journal article" date="2005" name="Environ. Microbiol.">
        <title>Genetic and functional properties of uncultivated thermophilic crenarchaeotes from a subsurface gold mine as revealed by analysis of genome fragments.</title>
        <authorList>
            <person name="Nunoura T."/>
            <person name="Hirayama H."/>
            <person name="Takami H."/>
            <person name="Oida H."/>
            <person name="Nishi S."/>
            <person name="Shimamura S."/>
            <person name="Suzuki Y."/>
            <person name="Inagaki F."/>
            <person name="Takai K."/>
            <person name="Nealson K.H."/>
            <person name="Horikoshi K."/>
        </authorList>
    </citation>
    <scope>NUCLEOTIDE SEQUENCE</scope>
</reference>
<feature type="domain" description="HTH crp-type" evidence="5">
    <location>
        <begin position="143"/>
        <end position="209"/>
    </location>
</feature>
<dbReference type="GO" id="GO:0003700">
    <property type="term" value="F:DNA-binding transcription factor activity"/>
    <property type="evidence" value="ECO:0007669"/>
    <property type="project" value="TreeGrafter"/>
</dbReference>
<dbReference type="PROSITE" id="PS50042">
    <property type="entry name" value="CNMP_BINDING_3"/>
    <property type="match status" value="1"/>
</dbReference>
<dbReference type="InterPro" id="IPR018490">
    <property type="entry name" value="cNMP-bd_dom_sf"/>
</dbReference>
<dbReference type="Gene3D" id="2.60.120.10">
    <property type="entry name" value="Jelly Rolls"/>
    <property type="match status" value="1"/>
</dbReference>
<dbReference type="InterPro" id="IPR050397">
    <property type="entry name" value="Env_Response_Regulators"/>
</dbReference>
<feature type="domain" description="Cyclic nucleotide-binding" evidence="4">
    <location>
        <begin position="7"/>
        <end position="129"/>
    </location>
</feature>
<keyword evidence="3" id="KW-0804">Transcription</keyword>
<evidence type="ECO:0000259" key="4">
    <source>
        <dbReference type="PROSITE" id="PS50042"/>
    </source>
</evidence>
<proteinExistence type="predicted"/>
<sequence length="210" mass="24174">MHMGTAHISHLPSYIVEELLRAAVIKSFAAGQPITLPNEYPRSVPLVLSGALKVFYRPERNEELVLYFLEADQYCMMSLLAGIRRMPSNLYSIAETDCQVAFIRIEHFFAVLQRQPLLLEHLLYLYHQRIEDLLDLITTFKFSGLTDRLLALLRRKVELTNTQTLHITHEELAHELGTSRVVVSRLLKELERKGMVELHRGTITVHDSAQ</sequence>
<dbReference type="InterPro" id="IPR036388">
    <property type="entry name" value="WH-like_DNA-bd_sf"/>
</dbReference>
<keyword evidence="1" id="KW-0805">Transcription regulation</keyword>
<dbReference type="Gene3D" id="1.10.10.10">
    <property type="entry name" value="Winged helix-like DNA-binding domain superfamily/Winged helix DNA-binding domain"/>
    <property type="match status" value="1"/>
</dbReference>
<dbReference type="Pfam" id="PF13545">
    <property type="entry name" value="HTH_Crp_2"/>
    <property type="match status" value="1"/>
</dbReference>
<accession>H5SHJ3</accession>
<dbReference type="AlphaFoldDB" id="H5SHJ3"/>
<dbReference type="SUPFAM" id="SSF51206">
    <property type="entry name" value="cAMP-binding domain-like"/>
    <property type="match status" value="1"/>
</dbReference>
<dbReference type="CDD" id="cd00038">
    <property type="entry name" value="CAP_ED"/>
    <property type="match status" value="1"/>
</dbReference>
<protein>
    <submittedName>
        <fullName evidence="6">Crp family transcriptional regulator</fullName>
    </submittedName>
</protein>
<dbReference type="PANTHER" id="PTHR24567">
    <property type="entry name" value="CRP FAMILY TRANSCRIPTIONAL REGULATORY PROTEIN"/>
    <property type="match status" value="1"/>
</dbReference>
<evidence type="ECO:0000256" key="2">
    <source>
        <dbReference type="ARBA" id="ARBA00023125"/>
    </source>
</evidence>
<name>H5SHJ3_9BACT</name>
<dbReference type="PROSITE" id="PS51063">
    <property type="entry name" value="HTH_CRP_2"/>
    <property type="match status" value="1"/>
</dbReference>
<dbReference type="InterPro" id="IPR014710">
    <property type="entry name" value="RmlC-like_jellyroll"/>
</dbReference>
<dbReference type="InterPro" id="IPR036390">
    <property type="entry name" value="WH_DNA-bd_sf"/>
</dbReference>
<gene>
    <name evidence="6" type="ORF">HGMM_F29C06C10</name>
</gene>
<organism evidence="6">
    <name type="scientific">uncultured Bacteroidota bacterium</name>
    <dbReference type="NCBI Taxonomy" id="152509"/>
    <lineage>
        <taxon>Bacteria</taxon>
        <taxon>Pseudomonadati</taxon>
        <taxon>Bacteroidota</taxon>
        <taxon>environmental samples</taxon>
    </lineage>
</organism>
<reference evidence="6" key="2">
    <citation type="journal article" date="2012" name="PLoS ONE">
        <title>A Deeply Branching Thermophilic Bacterium with an Ancient Acetyl-CoA Pathway Dominates a Subsurface Ecosystem.</title>
        <authorList>
            <person name="Takami H."/>
            <person name="Noguchi H."/>
            <person name="Takaki Y."/>
            <person name="Uchiyama I."/>
            <person name="Toyoda A."/>
            <person name="Nishi S."/>
            <person name="Chee G.-J."/>
            <person name="Arai W."/>
            <person name="Nunoura T."/>
            <person name="Itoh T."/>
            <person name="Hattori M."/>
            <person name="Takai K."/>
        </authorList>
    </citation>
    <scope>NUCLEOTIDE SEQUENCE</scope>
</reference>
<evidence type="ECO:0000313" key="6">
    <source>
        <dbReference type="EMBL" id="BAL55629.1"/>
    </source>
</evidence>
<keyword evidence="2" id="KW-0238">DNA-binding</keyword>
<evidence type="ECO:0000256" key="1">
    <source>
        <dbReference type="ARBA" id="ARBA00023015"/>
    </source>
</evidence>
<evidence type="ECO:0000259" key="5">
    <source>
        <dbReference type="PROSITE" id="PS51063"/>
    </source>
</evidence>
<evidence type="ECO:0000256" key="3">
    <source>
        <dbReference type="ARBA" id="ARBA00023163"/>
    </source>
</evidence>